<proteinExistence type="predicted"/>
<keyword evidence="2" id="KW-1185">Reference proteome</keyword>
<dbReference type="SUPFAM" id="SSF50494">
    <property type="entry name" value="Trypsin-like serine proteases"/>
    <property type="match status" value="1"/>
</dbReference>
<evidence type="ECO:0000313" key="2">
    <source>
        <dbReference type="Proteomes" id="UP000604825"/>
    </source>
</evidence>
<organism evidence="1 2">
    <name type="scientific">Miscanthus lutarioriparius</name>
    <dbReference type="NCBI Taxonomy" id="422564"/>
    <lineage>
        <taxon>Eukaryota</taxon>
        <taxon>Viridiplantae</taxon>
        <taxon>Streptophyta</taxon>
        <taxon>Embryophyta</taxon>
        <taxon>Tracheophyta</taxon>
        <taxon>Spermatophyta</taxon>
        <taxon>Magnoliopsida</taxon>
        <taxon>Liliopsida</taxon>
        <taxon>Poales</taxon>
        <taxon>Poaceae</taxon>
        <taxon>PACMAD clade</taxon>
        <taxon>Panicoideae</taxon>
        <taxon>Andropogonodae</taxon>
        <taxon>Andropogoneae</taxon>
        <taxon>Saccharinae</taxon>
        <taxon>Miscanthus</taxon>
    </lineage>
</organism>
<reference evidence="1" key="1">
    <citation type="submission" date="2020-10" db="EMBL/GenBank/DDBJ databases">
        <authorList>
            <person name="Han B."/>
            <person name="Lu T."/>
            <person name="Zhao Q."/>
            <person name="Huang X."/>
            <person name="Zhao Y."/>
        </authorList>
    </citation>
    <scope>NUCLEOTIDE SEQUENCE</scope>
</reference>
<evidence type="ECO:0000313" key="1">
    <source>
        <dbReference type="EMBL" id="CAD6224318.1"/>
    </source>
</evidence>
<dbReference type="InterPro" id="IPR009003">
    <property type="entry name" value="Peptidase_S1_PA"/>
</dbReference>
<comment type="caution">
    <text evidence="1">The sequence shown here is derived from an EMBL/GenBank/DDBJ whole genome shotgun (WGS) entry which is preliminary data.</text>
</comment>
<name>A0A811NFU5_9POAL</name>
<dbReference type="OrthoDB" id="674967at2759"/>
<sequence length="475" mass="54040">MSREERRLTKRWMIHYESALARANFEKNQCAIDEERFGEVLCDREVSAFEEIPFGDKMLFVCSGIPLPRGAARVHLTRFATSAHLVRAFKDYRNRDDKLRVAVRLADNTITNGFLGLYDDDIAIVTCLGFLDVHPIDVNYFKETYTCPDDESLLAAGRAYESGSLMTMHGSLYMKCVNTWVPESQYTSIAVLGGPLLGKDGRFIGMNVDVYDRGDGIVGYSFLPLGLLCDRLKHFQILNPEKLDLRGYSLPKGFMKTFYRIRACGYPIPPPLVLEFNEGLLNGFEERFGRLLAWKGYPYGDPDTVSMERVWQRLEKKVVRDISRRVVSLASFKGYVRSFACKGLFIKLKRHGSKAARTVILTSASLVRSHDDDKIDNTLKAGIGGPLINFDGRFVGMNFYDGRGLTPFLPRQKIVEVISLVNDLPLEWGYGHSVPIPVRVRTKENRWPVPEPYWYHGGLDADRFHVPELRGRTLN</sequence>
<dbReference type="AlphaFoldDB" id="A0A811NFU5"/>
<dbReference type="EMBL" id="CAJGYO010000004">
    <property type="protein sequence ID" value="CAD6224318.1"/>
    <property type="molecule type" value="Genomic_DNA"/>
</dbReference>
<dbReference type="PANTHER" id="PTHR18868:SF28">
    <property type="entry name" value="PEPTIDASE S1 DOMAIN-CONTAINING PROTEIN"/>
    <property type="match status" value="1"/>
</dbReference>
<protein>
    <submittedName>
        <fullName evidence="1">Uncharacterized protein</fullName>
    </submittedName>
</protein>
<gene>
    <name evidence="1" type="ORF">NCGR_LOCUS16620</name>
</gene>
<accession>A0A811NFU5</accession>
<dbReference type="PANTHER" id="PTHR18868">
    <property type="entry name" value="OS07G0665300 PROTEIN-RELATED"/>
    <property type="match status" value="1"/>
</dbReference>
<dbReference type="Proteomes" id="UP000604825">
    <property type="component" value="Unassembled WGS sequence"/>
</dbReference>